<dbReference type="AlphaFoldDB" id="W9VTV6"/>
<gene>
    <name evidence="1" type="ORF">A1O7_08529</name>
</gene>
<comment type="caution">
    <text evidence="1">The sequence shown here is derived from an EMBL/GenBank/DDBJ whole genome shotgun (WGS) entry which is preliminary data.</text>
</comment>
<accession>W9VTV6</accession>
<dbReference type="GeneID" id="19183096"/>
<name>W9VTV6_9EURO</name>
<evidence type="ECO:0000313" key="1">
    <source>
        <dbReference type="EMBL" id="EXJ55601.1"/>
    </source>
</evidence>
<evidence type="ECO:0008006" key="3">
    <source>
        <dbReference type="Google" id="ProtNLM"/>
    </source>
</evidence>
<dbReference type="EMBL" id="AMGW01000006">
    <property type="protein sequence ID" value="EXJ55601.1"/>
    <property type="molecule type" value="Genomic_DNA"/>
</dbReference>
<dbReference type="HOGENOM" id="CLU_1377999_0_0_1"/>
<organism evidence="1 2">
    <name type="scientific">Cladophialophora yegresii CBS 114405</name>
    <dbReference type="NCBI Taxonomy" id="1182544"/>
    <lineage>
        <taxon>Eukaryota</taxon>
        <taxon>Fungi</taxon>
        <taxon>Dikarya</taxon>
        <taxon>Ascomycota</taxon>
        <taxon>Pezizomycotina</taxon>
        <taxon>Eurotiomycetes</taxon>
        <taxon>Chaetothyriomycetidae</taxon>
        <taxon>Chaetothyriales</taxon>
        <taxon>Herpotrichiellaceae</taxon>
        <taxon>Cladophialophora</taxon>
    </lineage>
</organism>
<dbReference type="Proteomes" id="UP000019473">
    <property type="component" value="Unassembled WGS sequence"/>
</dbReference>
<sequence length="198" mass="21896">MSTVPSSLAFLSWGTTTGLVYTAATSGVVAWLSYTGNELTPVGQLDPTQYQVENAILINKKVTVEAHPGKVAAFHYFEPSGLPGQDLYQIRLFYIQKTLPSDAPGVANQIRLVCYTQTVTDFKGGKKSDWYRSPTFDDKKLIATADSPLTVAYDLNIGIVRLYYKKSGENKLRVVFTKGKPDSKGQDTWIERVAADKF</sequence>
<dbReference type="VEuPathDB" id="FungiDB:A1O7_08529"/>
<dbReference type="RefSeq" id="XP_007760711.1">
    <property type="nucleotide sequence ID" value="XM_007762521.1"/>
</dbReference>
<evidence type="ECO:0000313" key="2">
    <source>
        <dbReference type="Proteomes" id="UP000019473"/>
    </source>
</evidence>
<reference evidence="1 2" key="1">
    <citation type="submission" date="2013-03" db="EMBL/GenBank/DDBJ databases">
        <title>The Genome Sequence of Cladophialophora yegresii CBS 114405.</title>
        <authorList>
            <consortium name="The Broad Institute Genomics Platform"/>
            <person name="Cuomo C."/>
            <person name="de Hoog S."/>
            <person name="Gorbushina A."/>
            <person name="Walker B."/>
            <person name="Young S.K."/>
            <person name="Zeng Q."/>
            <person name="Gargeya S."/>
            <person name="Fitzgerald M."/>
            <person name="Haas B."/>
            <person name="Abouelleil A."/>
            <person name="Allen A.W."/>
            <person name="Alvarado L."/>
            <person name="Arachchi H.M."/>
            <person name="Berlin A.M."/>
            <person name="Chapman S.B."/>
            <person name="Gainer-Dewar J."/>
            <person name="Goldberg J."/>
            <person name="Griggs A."/>
            <person name="Gujja S."/>
            <person name="Hansen M."/>
            <person name="Howarth C."/>
            <person name="Imamovic A."/>
            <person name="Ireland A."/>
            <person name="Larimer J."/>
            <person name="McCowan C."/>
            <person name="Murphy C."/>
            <person name="Pearson M."/>
            <person name="Poon T.W."/>
            <person name="Priest M."/>
            <person name="Roberts A."/>
            <person name="Saif S."/>
            <person name="Shea T."/>
            <person name="Sisk P."/>
            <person name="Sykes S."/>
            <person name="Wortman J."/>
            <person name="Nusbaum C."/>
            <person name="Birren B."/>
        </authorList>
    </citation>
    <scope>NUCLEOTIDE SEQUENCE [LARGE SCALE GENOMIC DNA]</scope>
    <source>
        <strain evidence="1 2">CBS 114405</strain>
    </source>
</reference>
<proteinExistence type="predicted"/>
<protein>
    <recommendedName>
        <fullName evidence="3">Fucose-specific lectin</fullName>
    </recommendedName>
</protein>
<dbReference type="OrthoDB" id="10372313at2759"/>
<keyword evidence="2" id="KW-1185">Reference proteome</keyword>